<evidence type="ECO:0000256" key="2">
    <source>
        <dbReference type="HAMAP-Rule" id="MF_00048"/>
    </source>
</evidence>
<dbReference type="PANTHER" id="PTHR34039:SF1">
    <property type="entry name" value="UPF0102 PROTEIN YRAN"/>
    <property type="match status" value="1"/>
</dbReference>
<evidence type="ECO:0000256" key="1">
    <source>
        <dbReference type="ARBA" id="ARBA00006738"/>
    </source>
</evidence>
<dbReference type="InterPro" id="IPR003509">
    <property type="entry name" value="UPF0102_YraN-like"/>
</dbReference>
<dbReference type="Proteomes" id="UP001589896">
    <property type="component" value="Unassembled WGS sequence"/>
</dbReference>
<dbReference type="NCBIfam" id="TIGR00252">
    <property type="entry name" value="YraN family protein"/>
    <property type="match status" value="1"/>
</dbReference>
<sequence>MPAAVDCRARGSAVEAAACAHLLAAGLEPVAANANYRLGELDLVMLDPQTRGGATLVFVEVRYRASSGFGGGAASIDGRKRRKIVRAAQLFLLAHRRYANAPCRFDVVEADGDPASPRLNWLRDAFRADDV</sequence>
<dbReference type="InterPro" id="IPR011856">
    <property type="entry name" value="tRNA_endonuc-like_dom_sf"/>
</dbReference>
<dbReference type="EMBL" id="JBHLTG010000001">
    <property type="protein sequence ID" value="MFC0676941.1"/>
    <property type="molecule type" value="Genomic_DNA"/>
</dbReference>
<dbReference type="PANTHER" id="PTHR34039">
    <property type="entry name" value="UPF0102 PROTEIN YRAN"/>
    <property type="match status" value="1"/>
</dbReference>
<dbReference type="InterPro" id="IPR011335">
    <property type="entry name" value="Restrct_endonuc-II-like"/>
</dbReference>
<dbReference type="Pfam" id="PF02021">
    <property type="entry name" value="UPF0102"/>
    <property type="match status" value="1"/>
</dbReference>
<keyword evidence="4" id="KW-1185">Reference proteome</keyword>
<protein>
    <recommendedName>
        <fullName evidence="2">UPF0102 protein ACFFGH_03615</fullName>
    </recommendedName>
</protein>
<accession>A0ABV6RIX6</accession>
<dbReference type="HAMAP" id="MF_00048">
    <property type="entry name" value="UPF0102"/>
    <property type="match status" value="1"/>
</dbReference>
<dbReference type="RefSeq" id="WP_386664892.1">
    <property type="nucleotide sequence ID" value="NZ_JBHLTG010000001.1"/>
</dbReference>
<organism evidence="3 4">
    <name type="scientific">Lysobacter korlensis</name>
    <dbReference type="NCBI Taxonomy" id="553636"/>
    <lineage>
        <taxon>Bacteria</taxon>
        <taxon>Pseudomonadati</taxon>
        <taxon>Pseudomonadota</taxon>
        <taxon>Gammaproteobacteria</taxon>
        <taxon>Lysobacterales</taxon>
        <taxon>Lysobacteraceae</taxon>
        <taxon>Lysobacter</taxon>
    </lineage>
</organism>
<reference evidence="3 4" key="1">
    <citation type="submission" date="2024-09" db="EMBL/GenBank/DDBJ databases">
        <authorList>
            <person name="Sun Q."/>
            <person name="Mori K."/>
        </authorList>
    </citation>
    <scope>NUCLEOTIDE SEQUENCE [LARGE SCALE GENOMIC DNA]</scope>
    <source>
        <strain evidence="3 4">KCTC 23076</strain>
    </source>
</reference>
<dbReference type="Gene3D" id="3.40.1350.10">
    <property type="match status" value="1"/>
</dbReference>
<proteinExistence type="inferred from homology"/>
<gene>
    <name evidence="3" type="ORF">ACFFGH_03615</name>
</gene>
<comment type="similarity">
    <text evidence="1 2">Belongs to the UPF0102 family.</text>
</comment>
<dbReference type="SUPFAM" id="SSF52980">
    <property type="entry name" value="Restriction endonuclease-like"/>
    <property type="match status" value="1"/>
</dbReference>
<evidence type="ECO:0000313" key="4">
    <source>
        <dbReference type="Proteomes" id="UP001589896"/>
    </source>
</evidence>
<dbReference type="NCBIfam" id="NF009150">
    <property type="entry name" value="PRK12497.1-3"/>
    <property type="match status" value="1"/>
</dbReference>
<evidence type="ECO:0000313" key="3">
    <source>
        <dbReference type="EMBL" id="MFC0676941.1"/>
    </source>
</evidence>
<comment type="caution">
    <text evidence="3">The sequence shown here is derived from an EMBL/GenBank/DDBJ whole genome shotgun (WGS) entry which is preliminary data.</text>
</comment>
<name>A0ABV6RIX6_9GAMM</name>